<organism evidence="3 4">
    <name type="scientific">Ignisphaera aggregans (strain DSM 17230 / JCM 13409 / AQ1.S1)</name>
    <dbReference type="NCBI Taxonomy" id="583356"/>
    <lineage>
        <taxon>Archaea</taxon>
        <taxon>Thermoproteota</taxon>
        <taxon>Thermoprotei</taxon>
        <taxon>Desulfurococcales</taxon>
        <taxon>Desulfurococcaceae</taxon>
        <taxon>Ignisphaera</taxon>
    </lineage>
</organism>
<feature type="transmembrane region" description="Helical" evidence="1">
    <location>
        <begin position="349"/>
        <end position="372"/>
    </location>
</feature>
<feature type="transmembrane region" description="Helical" evidence="1">
    <location>
        <begin position="292"/>
        <end position="312"/>
    </location>
</feature>
<feature type="transmembrane region" description="Helical" evidence="1">
    <location>
        <begin position="209"/>
        <end position="232"/>
    </location>
</feature>
<dbReference type="GO" id="GO:0022857">
    <property type="term" value="F:transmembrane transporter activity"/>
    <property type="evidence" value="ECO:0007669"/>
    <property type="project" value="InterPro"/>
</dbReference>
<dbReference type="PANTHER" id="PTHR23526:SF4">
    <property type="entry name" value="INTEGRAL MEMBRANE TRANSPORT PROTEIN"/>
    <property type="match status" value="1"/>
</dbReference>
<keyword evidence="1" id="KW-0812">Transmembrane</keyword>
<feature type="transmembrane region" description="Helical" evidence="1">
    <location>
        <begin position="324"/>
        <end position="343"/>
    </location>
</feature>
<proteinExistence type="predicted"/>
<keyword evidence="4" id="KW-1185">Reference proteome</keyword>
<feature type="transmembrane region" description="Helical" evidence="1">
    <location>
        <begin position="111"/>
        <end position="133"/>
    </location>
</feature>
<accession>E0SRI1</accession>
<feature type="transmembrane region" description="Helical" evidence="1">
    <location>
        <begin position="384"/>
        <end position="409"/>
    </location>
</feature>
<evidence type="ECO:0000313" key="4">
    <source>
        <dbReference type="Proteomes" id="UP000001304"/>
    </source>
</evidence>
<dbReference type="Gene3D" id="1.20.1250.20">
    <property type="entry name" value="MFS general substrate transporter like domains"/>
    <property type="match status" value="2"/>
</dbReference>
<evidence type="ECO:0000256" key="1">
    <source>
        <dbReference type="SAM" id="Phobius"/>
    </source>
</evidence>
<dbReference type="KEGG" id="iag:Igag_0418"/>
<dbReference type="InterPro" id="IPR011701">
    <property type="entry name" value="MFS"/>
</dbReference>
<dbReference type="InterPro" id="IPR036259">
    <property type="entry name" value="MFS_trans_sf"/>
</dbReference>
<dbReference type="AlphaFoldDB" id="E0SRI1"/>
<dbReference type="EMBL" id="CP002098">
    <property type="protein sequence ID" value="ADM27256.1"/>
    <property type="molecule type" value="Genomic_DNA"/>
</dbReference>
<feature type="transmembrane region" description="Helical" evidence="1">
    <location>
        <begin position="139"/>
        <end position="164"/>
    </location>
</feature>
<dbReference type="HOGENOM" id="CLU_607816_0_0_2"/>
<dbReference type="PROSITE" id="PS50850">
    <property type="entry name" value="MFS"/>
    <property type="match status" value="1"/>
</dbReference>
<name>E0SRI1_IGNAA</name>
<feature type="transmembrane region" description="Helical" evidence="1">
    <location>
        <begin position="185"/>
        <end position="203"/>
    </location>
</feature>
<dbReference type="InterPro" id="IPR020846">
    <property type="entry name" value="MFS_dom"/>
</dbReference>
<feature type="domain" description="Major facilitator superfamily (MFS) profile" evidence="2">
    <location>
        <begin position="45"/>
        <end position="445"/>
    </location>
</feature>
<feature type="transmembrane region" description="Helical" evidence="1">
    <location>
        <begin position="421"/>
        <end position="438"/>
    </location>
</feature>
<dbReference type="Proteomes" id="UP000001304">
    <property type="component" value="Chromosome"/>
</dbReference>
<evidence type="ECO:0000313" key="3">
    <source>
        <dbReference type="EMBL" id="ADM27256.1"/>
    </source>
</evidence>
<keyword evidence="1" id="KW-0472">Membrane</keyword>
<keyword evidence="1" id="KW-1133">Transmembrane helix</keyword>
<dbReference type="Pfam" id="PF07690">
    <property type="entry name" value="MFS_1"/>
    <property type="match status" value="2"/>
</dbReference>
<dbReference type="InterPro" id="IPR052528">
    <property type="entry name" value="Sugar_transport-like"/>
</dbReference>
<dbReference type="PANTHER" id="PTHR23526">
    <property type="entry name" value="INTEGRAL MEMBRANE TRANSPORT PROTEIN-RELATED"/>
    <property type="match status" value="1"/>
</dbReference>
<evidence type="ECO:0000259" key="2">
    <source>
        <dbReference type="PROSITE" id="PS50850"/>
    </source>
</evidence>
<gene>
    <name evidence="3" type="ordered locus">Igag_0418</name>
</gene>
<reference evidence="3 4" key="1">
    <citation type="journal article" date="2010" name="Stand. Genomic Sci.">
        <title>Complete genome sequence of Ignisphaera aggregans type strain (AQ1.S1).</title>
        <authorList>
            <person name="Goker M."/>
            <person name="Held B."/>
            <person name="Lapidus A."/>
            <person name="Nolan M."/>
            <person name="Spring S."/>
            <person name="Yasawong M."/>
            <person name="Lucas S."/>
            <person name="Glavina Del Rio T."/>
            <person name="Tice H."/>
            <person name="Cheng J.F."/>
            <person name="Goodwin L."/>
            <person name="Tapia R."/>
            <person name="Pitluck S."/>
            <person name="Liolios K."/>
            <person name="Ivanova N."/>
            <person name="Mavromatis K."/>
            <person name="Mikhailova N."/>
            <person name="Pati A."/>
            <person name="Chen A."/>
            <person name="Palaniappan K."/>
            <person name="Brambilla E."/>
            <person name="Land M."/>
            <person name="Hauser L."/>
            <person name="Chang Y.J."/>
            <person name="Jeffries C.D."/>
            <person name="Brettin T."/>
            <person name="Detter J.C."/>
            <person name="Han C."/>
            <person name="Rohde M."/>
            <person name="Sikorski J."/>
            <person name="Woyke T."/>
            <person name="Bristow J."/>
            <person name="Eisen J.A."/>
            <person name="Markowitz V."/>
            <person name="Hugenholtz P."/>
            <person name="Kyrpides N.C."/>
            <person name="Klenk H.P."/>
        </authorList>
    </citation>
    <scope>NUCLEOTIDE SEQUENCE [LARGE SCALE GENOMIC DNA]</scope>
    <source>
        <strain evidence="4">DSM 17230 / JCM 13409 / AQ1.S1</strain>
    </source>
</reference>
<protein>
    <submittedName>
        <fullName evidence="3">Major facilitator superfamily MFS_1</fullName>
    </submittedName>
</protein>
<feature type="transmembrane region" description="Helical" evidence="1">
    <location>
        <begin position="258"/>
        <end position="280"/>
    </location>
</feature>
<dbReference type="BioCyc" id="IAGG583356:GHAH-421-MONOMER"/>
<dbReference type="SUPFAM" id="SSF103473">
    <property type="entry name" value="MFS general substrate transporter"/>
    <property type="match status" value="1"/>
</dbReference>
<sequence length="450" mass="49977">MDIHPSLNPYVNDLPLKTLIFLIITLFQCLGDIPKLKCRVKECNIIRKLYMRIGSLSFSSNIISPLVPYLLVKSGGGTFETGLFQALNNLSGNIGQVVWGWISDVSGKRRIMLLLTCISVLFSSLSYLILMLLNIMSPYTIIAVSTLSSLLASASAPVIASIIADIVHPSIRNHVYATHSNISNIAIIIGNIFSMIILSYIVGEKGFTIILLLSIIMSGISLFFTFSLPSYIDKGKVLSIKSVINGYRDMLNPLRNNMFRVFLHVNTLYNLLLSMAWPLFPISQIKIIKMSPSQIMLLSLASNATIILGQYYAGRYISRERYRLWALVNRLGLVIVPIVYAFSESPYPLYVLNVYTGILSGIGNVIFVMYIVDIAPSNERTTYIGFYNTALGLASFVGSFTGGIISAVLMNIYGEEQGLRITYYICTLARLIGAINAYRSREFIISKKAL</sequence>